<dbReference type="InterPro" id="IPR050638">
    <property type="entry name" value="AA-Vitamin_Transporters"/>
</dbReference>
<dbReference type="OrthoDB" id="9806889at2"/>
<evidence type="ECO:0000313" key="8">
    <source>
        <dbReference type="EMBL" id="TLX43166.1"/>
    </source>
</evidence>
<evidence type="ECO:0000256" key="2">
    <source>
        <dbReference type="ARBA" id="ARBA00022475"/>
    </source>
</evidence>
<evidence type="ECO:0000256" key="1">
    <source>
        <dbReference type="ARBA" id="ARBA00004651"/>
    </source>
</evidence>
<feature type="transmembrane region" description="Helical" evidence="6">
    <location>
        <begin position="225"/>
        <end position="246"/>
    </location>
</feature>
<dbReference type="PANTHER" id="PTHR32322">
    <property type="entry name" value="INNER MEMBRANE TRANSPORTER"/>
    <property type="match status" value="1"/>
</dbReference>
<dbReference type="Proteomes" id="UP000305131">
    <property type="component" value="Unassembled WGS sequence"/>
</dbReference>
<feature type="domain" description="EamA" evidence="7">
    <location>
        <begin position="18"/>
        <end position="150"/>
    </location>
</feature>
<evidence type="ECO:0000313" key="9">
    <source>
        <dbReference type="Proteomes" id="UP000305131"/>
    </source>
</evidence>
<keyword evidence="5 6" id="KW-0472">Membrane</keyword>
<feature type="transmembrane region" description="Helical" evidence="6">
    <location>
        <begin position="12"/>
        <end position="34"/>
    </location>
</feature>
<dbReference type="GO" id="GO:0005886">
    <property type="term" value="C:plasma membrane"/>
    <property type="evidence" value="ECO:0007669"/>
    <property type="project" value="UniProtKB-SubCell"/>
</dbReference>
<keyword evidence="2" id="KW-1003">Cell membrane</keyword>
<feature type="transmembrane region" description="Helical" evidence="6">
    <location>
        <begin position="106"/>
        <end position="127"/>
    </location>
</feature>
<dbReference type="GeneID" id="95773989"/>
<feature type="transmembrane region" description="Helical" evidence="6">
    <location>
        <begin position="258"/>
        <end position="277"/>
    </location>
</feature>
<name>A0A6C1KSE9_XANAU</name>
<evidence type="ECO:0000256" key="3">
    <source>
        <dbReference type="ARBA" id="ARBA00022692"/>
    </source>
</evidence>
<dbReference type="SUPFAM" id="SSF103481">
    <property type="entry name" value="Multidrug resistance efflux transporter EmrE"/>
    <property type="match status" value="2"/>
</dbReference>
<comment type="caution">
    <text evidence="8">The sequence shown here is derived from an EMBL/GenBank/DDBJ whole genome shotgun (WGS) entry which is preliminary data.</text>
</comment>
<protein>
    <submittedName>
        <fullName evidence="8">DMT family transporter</fullName>
    </submittedName>
</protein>
<feature type="transmembrane region" description="Helical" evidence="6">
    <location>
        <begin position="46"/>
        <end position="65"/>
    </location>
</feature>
<comment type="subcellular location">
    <subcellularLocation>
        <location evidence="1">Cell membrane</location>
        <topology evidence="1">Multi-pass membrane protein</topology>
    </subcellularLocation>
</comment>
<feature type="domain" description="EamA" evidence="7">
    <location>
        <begin position="165"/>
        <end position="300"/>
    </location>
</feature>
<gene>
    <name evidence="8" type="ORF">FBQ73_11040</name>
</gene>
<evidence type="ECO:0000256" key="6">
    <source>
        <dbReference type="SAM" id="Phobius"/>
    </source>
</evidence>
<dbReference type="EMBL" id="VAUP01000022">
    <property type="protein sequence ID" value="TLX43166.1"/>
    <property type="molecule type" value="Genomic_DNA"/>
</dbReference>
<dbReference type="InterPro" id="IPR000620">
    <property type="entry name" value="EamA_dom"/>
</dbReference>
<dbReference type="AlphaFoldDB" id="A0A6C1KSE9"/>
<dbReference type="Pfam" id="PF00892">
    <property type="entry name" value="EamA"/>
    <property type="match status" value="2"/>
</dbReference>
<feature type="transmembrane region" description="Helical" evidence="6">
    <location>
        <begin position="283"/>
        <end position="303"/>
    </location>
</feature>
<feature type="transmembrane region" description="Helical" evidence="6">
    <location>
        <begin position="165"/>
        <end position="183"/>
    </location>
</feature>
<evidence type="ECO:0000256" key="4">
    <source>
        <dbReference type="ARBA" id="ARBA00022989"/>
    </source>
</evidence>
<proteinExistence type="predicted"/>
<sequence>MSVRPSRPSGIALYDAPYLLLTVTALLWAINIVLGRFVAGHVPPVTLAFVRWTGATLILLPFAFSQLRRDLPLIRRHFWLLVLLAATGIACYNAMSYYGLQYTQALNGLLVQSTAPLLVALWTFFIFGERLSLGQMAGIVTSLVGVLVIISHGSLDTFLHLKPNIGDVWIIFALFIYAFYAAILRKRPGLGPLSFLVVIMALGSVLLAPFALWEAALGHILRFDRMTLGVLAYVMVGPSIFAYLFFNRGVELVGANAAAPFLHLMPVFGTALAIVFLGETMAWYHAAGYALVIAGIALATLSARARARPPA</sequence>
<feature type="transmembrane region" description="Helical" evidence="6">
    <location>
        <begin position="77"/>
        <end position="100"/>
    </location>
</feature>
<dbReference type="RefSeq" id="WP_138399520.1">
    <property type="nucleotide sequence ID" value="NZ_JBAFVI010000002.1"/>
</dbReference>
<evidence type="ECO:0000259" key="7">
    <source>
        <dbReference type="Pfam" id="PF00892"/>
    </source>
</evidence>
<organism evidence="8 9">
    <name type="scientific">Xanthobacter autotrophicus</name>
    <dbReference type="NCBI Taxonomy" id="280"/>
    <lineage>
        <taxon>Bacteria</taxon>
        <taxon>Pseudomonadati</taxon>
        <taxon>Pseudomonadota</taxon>
        <taxon>Alphaproteobacteria</taxon>
        <taxon>Hyphomicrobiales</taxon>
        <taxon>Xanthobacteraceae</taxon>
        <taxon>Xanthobacter</taxon>
    </lineage>
</organism>
<dbReference type="InterPro" id="IPR037185">
    <property type="entry name" value="EmrE-like"/>
</dbReference>
<feature type="transmembrane region" description="Helical" evidence="6">
    <location>
        <begin position="139"/>
        <end position="159"/>
    </location>
</feature>
<feature type="transmembrane region" description="Helical" evidence="6">
    <location>
        <begin position="195"/>
        <end position="213"/>
    </location>
</feature>
<reference evidence="8 9" key="1">
    <citation type="submission" date="2019-05" db="EMBL/GenBank/DDBJ databases">
        <authorList>
            <person name="Zhou X."/>
        </authorList>
    </citation>
    <scope>NUCLEOTIDE SEQUENCE [LARGE SCALE GENOMIC DNA]</scope>
    <source>
        <strain evidence="8 9">DSM 432</strain>
    </source>
</reference>
<accession>A0A6C1KSE9</accession>
<dbReference type="PANTHER" id="PTHR32322:SF18">
    <property type="entry name" value="S-ADENOSYLMETHIONINE_S-ADENOSYLHOMOCYSTEINE TRANSPORTER"/>
    <property type="match status" value="1"/>
</dbReference>
<evidence type="ECO:0000256" key="5">
    <source>
        <dbReference type="ARBA" id="ARBA00023136"/>
    </source>
</evidence>
<keyword evidence="3 6" id="KW-0812">Transmembrane</keyword>
<keyword evidence="4 6" id="KW-1133">Transmembrane helix</keyword>